<reference evidence="1 2" key="1">
    <citation type="submission" date="2024-09" db="EMBL/GenBank/DDBJ databases">
        <title>Genome sequencing and assembly of Phytophthora oleae, isolate VK10A, causative agent of rot of olive drupes.</title>
        <authorList>
            <person name="Conti Taguali S."/>
            <person name="Riolo M."/>
            <person name="La Spada F."/>
            <person name="Cacciola S.O."/>
            <person name="Dionisio G."/>
        </authorList>
    </citation>
    <scope>NUCLEOTIDE SEQUENCE [LARGE SCALE GENOMIC DNA]</scope>
    <source>
        <strain evidence="1 2">VK10A</strain>
    </source>
</reference>
<gene>
    <name evidence="1" type="ORF">V7S43_007349</name>
</gene>
<protein>
    <recommendedName>
        <fullName evidence="3">Reverse transcriptase zinc-binding domain-containing protein</fullName>
    </recommendedName>
</protein>
<evidence type="ECO:0000313" key="1">
    <source>
        <dbReference type="EMBL" id="KAL3667798.1"/>
    </source>
</evidence>
<evidence type="ECO:0008006" key="3">
    <source>
        <dbReference type="Google" id="ProtNLM"/>
    </source>
</evidence>
<proteinExistence type="predicted"/>
<organism evidence="1 2">
    <name type="scientific">Phytophthora oleae</name>
    <dbReference type="NCBI Taxonomy" id="2107226"/>
    <lineage>
        <taxon>Eukaryota</taxon>
        <taxon>Sar</taxon>
        <taxon>Stramenopiles</taxon>
        <taxon>Oomycota</taxon>
        <taxon>Peronosporomycetes</taxon>
        <taxon>Peronosporales</taxon>
        <taxon>Peronosporaceae</taxon>
        <taxon>Phytophthora</taxon>
    </lineage>
</organism>
<dbReference type="EMBL" id="JBIMZQ010000013">
    <property type="protein sequence ID" value="KAL3667798.1"/>
    <property type="molecule type" value="Genomic_DNA"/>
</dbReference>
<dbReference type="AlphaFoldDB" id="A0ABD3FM36"/>
<accession>A0ABD3FM36</accession>
<sequence length="356" mass="41763">MAENGDVTGTAPDGDQQWQLRQNLDGIYWGERSQATGDQPTTRLSHTATPVGLVFEAHPSMHRFPWRVHPQTRNANVIRQLKKQIKKKARPPEFKLIPKVLQKWKRKRDQDDWIQGQQSQTPLQLWEHDNALTNFQVWVAYRMAAVQLNVFYEGWEDDKSCPLDTGCTINGRNIAHIAWHCVRAQAWWLRILEHWLGNEVTQADLKHYKDYFSARTAPHIGERLKKRILSRLGNWKKEIDDQLRRIWWAWCSIGTALLWQIRNQVVHEGVKWAAKSQLEFMWRRGLQQLYAVARSERLRANLRIQGLYLQICLESLEEVTVEAPPGKSLPIPAKWRQQKLLELPRRVTQFQVANNA</sequence>
<name>A0ABD3FM36_9STRA</name>
<evidence type="ECO:0000313" key="2">
    <source>
        <dbReference type="Proteomes" id="UP001632037"/>
    </source>
</evidence>
<comment type="caution">
    <text evidence="1">The sequence shown here is derived from an EMBL/GenBank/DDBJ whole genome shotgun (WGS) entry which is preliminary data.</text>
</comment>
<keyword evidence="2" id="KW-1185">Reference proteome</keyword>
<dbReference type="Proteomes" id="UP001632037">
    <property type="component" value="Unassembled WGS sequence"/>
</dbReference>